<evidence type="ECO:0000313" key="11">
    <source>
        <dbReference type="Proteomes" id="UP000006911"/>
    </source>
</evidence>
<dbReference type="FunCoup" id="D5GKC1">
    <property type="interactions" value="421"/>
</dbReference>
<evidence type="ECO:0000256" key="5">
    <source>
        <dbReference type="ARBA" id="ARBA00023098"/>
    </source>
</evidence>
<dbReference type="InParanoid" id="D5GKC1"/>
<proteinExistence type="inferred from homology"/>
<gene>
    <name evidence="10" type="ORF">GSTUM_00009470001</name>
</gene>
<dbReference type="HOGENOM" id="CLU_013513_4_0_1"/>
<dbReference type="Gene3D" id="1.10.275.20">
    <property type="entry name" value="Choline/Carnitine o-acyltransferase"/>
    <property type="match status" value="1"/>
</dbReference>
<evidence type="ECO:0000313" key="10">
    <source>
        <dbReference type="EMBL" id="CAZ84964.1"/>
    </source>
</evidence>
<evidence type="ECO:0000256" key="1">
    <source>
        <dbReference type="ARBA" id="ARBA00005232"/>
    </source>
</evidence>
<feature type="compositionally biased region" description="Polar residues" evidence="8">
    <location>
        <begin position="573"/>
        <end position="585"/>
    </location>
</feature>
<dbReference type="GO" id="GO:0006631">
    <property type="term" value="P:fatty acid metabolic process"/>
    <property type="evidence" value="ECO:0007669"/>
    <property type="project" value="UniProtKB-KW"/>
</dbReference>
<feature type="region of interest" description="Disordered" evidence="8">
    <location>
        <begin position="572"/>
        <end position="628"/>
    </location>
</feature>
<dbReference type="InterPro" id="IPR042572">
    <property type="entry name" value="Carn_acyl_trans_N"/>
</dbReference>
<dbReference type="GeneID" id="9181984"/>
<feature type="region of interest" description="Disordered" evidence="8">
    <location>
        <begin position="712"/>
        <end position="785"/>
    </location>
</feature>
<evidence type="ECO:0000256" key="8">
    <source>
        <dbReference type="SAM" id="MobiDB-lite"/>
    </source>
</evidence>
<comment type="similarity">
    <text evidence="1">Belongs to the carnitine/choline acetyltransferase family.</text>
</comment>
<feature type="compositionally biased region" description="Polar residues" evidence="8">
    <location>
        <begin position="607"/>
        <end position="619"/>
    </location>
</feature>
<dbReference type="InterPro" id="IPR000542">
    <property type="entry name" value="Carn_acyl_trans"/>
</dbReference>
<dbReference type="FunFam" id="1.10.275.20:FF:000003">
    <property type="entry name" value="Carnitine acetyl transferase"/>
    <property type="match status" value="1"/>
</dbReference>
<evidence type="ECO:0000256" key="3">
    <source>
        <dbReference type="ARBA" id="ARBA00022679"/>
    </source>
</evidence>
<dbReference type="eggNOG" id="KOG3719">
    <property type="taxonomic scope" value="Eukaryota"/>
</dbReference>
<dbReference type="GO" id="GO:0004092">
    <property type="term" value="F:carnitine O-acetyltransferase activity"/>
    <property type="evidence" value="ECO:0007669"/>
    <property type="project" value="TreeGrafter"/>
</dbReference>
<feature type="compositionally biased region" description="Polar residues" evidence="8">
    <location>
        <begin position="1"/>
        <end position="20"/>
    </location>
</feature>
<feature type="domain" description="Choline/carnitine acyltransferase" evidence="9">
    <location>
        <begin position="50"/>
        <end position="698"/>
    </location>
</feature>
<dbReference type="PANTHER" id="PTHR22589">
    <property type="entry name" value="CARNITINE O-ACYLTRANSFERASE"/>
    <property type="match status" value="1"/>
</dbReference>
<evidence type="ECO:0000259" key="9">
    <source>
        <dbReference type="Pfam" id="PF00755"/>
    </source>
</evidence>
<dbReference type="PROSITE" id="PS00440">
    <property type="entry name" value="ACYLTRANSF_C_2"/>
    <property type="match status" value="1"/>
</dbReference>
<dbReference type="SUPFAM" id="SSF52777">
    <property type="entry name" value="CoA-dependent acyltransferases"/>
    <property type="match status" value="2"/>
</dbReference>
<evidence type="ECO:0000256" key="2">
    <source>
        <dbReference type="ARBA" id="ARBA00022448"/>
    </source>
</evidence>
<dbReference type="AlphaFoldDB" id="D5GKC1"/>
<name>D5GKC1_TUBMM</name>
<dbReference type="InterPro" id="IPR039551">
    <property type="entry name" value="Cho/carn_acyl_trans"/>
</dbReference>
<keyword evidence="11" id="KW-1185">Reference proteome</keyword>
<dbReference type="GO" id="GO:0005739">
    <property type="term" value="C:mitochondrion"/>
    <property type="evidence" value="ECO:0007669"/>
    <property type="project" value="EnsemblFungi"/>
</dbReference>
<dbReference type="FunFam" id="3.30.559.10:FF:000019">
    <property type="entry name" value="Carnitine acetyl transferase"/>
    <property type="match status" value="1"/>
</dbReference>
<evidence type="ECO:0000256" key="4">
    <source>
        <dbReference type="ARBA" id="ARBA00022832"/>
    </source>
</evidence>
<dbReference type="Gene3D" id="3.30.559.70">
    <property type="entry name" value="Choline/Carnitine o-acyltransferase, domain 2"/>
    <property type="match status" value="1"/>
</dbReference>
<dbReference type="FunFam" id="3.30.559.10:FF:000025">
    <property type="entry name" value="Carnitine acetyl transferase"/>
    <property type="match status" value="1"/>
</dbReference>
<evidence type="ECO:0000256" key="6">
    <source>
        <dbReference type="ARBA" id="ARBA00023315"/>
    </source>
</evidence>
<feature type="region of interest" description="Disordered" evidence="8">
    <location>
        <begin position="1"/>
        <end position="35"/>
    </location>
</feature>
<dbReference type="Pfam" id="PF00755">
    <property type="entry name" value="Carn_acyltransf"/>
    <property type="match status" value="1"/>
</dbReference>
<dbReference type="EMBL" id="FN430337">
    <property type="protein sequence ID" value="CAZ84964.1"/>
    <property type="molecule type" value="Genomic_DNA"/>
</dbReference>
<dbReference type="FunFam" id="3.30.559.70:FF:000003">
    <property type="entry name" value="Carnitine acetyl transferase FacC"/>
    <property type="match status" value="1"/>
</dbReference>
<keyword evidence="2" id="KW-0813">Transport</keyword>
<dbReference type="STRING" id="656061.D5GKC1"/>
<dbReference type="PANTHER" id="PTHR22589:SF29">
    <property type="entry name" value="MITOCHONDRIAL CARNITINE O-ACETYLTRANSFERASE-RELATED"/>
    <property type="match status" value="1"/>
</dbReference>
<dbReference type="Gene3D" id="3.30.559.10">
    <property type="entry name" value="Chloramphenicol acetyltransferase-like domain"/>
    <property type="match status" value="2"/>
</dbReference>
<dbReference type="InterPro" id="IPR042231">
    <property type="entry name" value="Cho/carn_acyl_trans_2"/>
</dbReference>
<feature type="active site" description="Proton acceptor" evidence="7">
    <location>
        <position position="357"/>
    </location>
</feature>
<dbReference type="OMA" id="HILVMRR"/>
<protein>
    <submittedName>
        <fullName evidence="10">(Perigord truffle) hypothetical protein</fullName>
    </submittedName>
</protein>
<dbReference type="GO" id="GO:0009437">
    <property type="term" value="P:carnitine metabolic process"/>
    <property type="evidence" value="ECO:0007669"/>
    <property type="project" value="EnsemblFungi"/>
</dbReference>
<evidence type="ECO:0000256" key="7">
    <source>
        <dbReference type="PIRSR" id="PIRSR600542-1"/>
    </source>
</evidence>
<dbReference type="RefSeq" id="XP_002840773.1">
    <property type="nucleotide sequence ID" value="XM_002840727.1"/>
</dbReference>
<reference evidence="10 11" key="1">
    <citation type="journal article" date="2010" name="Nature">
        <title>Perigord black truffle genome uncovers evolutionary origins and mechanisms of symbiosis.</title>
        <authorList>
            <person name="Martin F."/>
            <person name="Kohler A."/>
            <person name="Murat C."/>
            <person name="Balestrini R."/>
            <person name="Coutinho P.M."/>
            <person name="Jaillon O."/>
            <person name="Montanini B."/>
            <person name="Morin E."/>
            <person name="Noel B."/>
            <person name="Percudani R."/>
            <person name="Porcel B."/>
            <person name="Rubini A."/>
            <person name="Amicucci A."/>
            <person name="Amselem J."/>
            <person name="Anthouard V."/>
            <person name="Arcioni S."/>
            <person name="Artiguenave F."/>
            <person name="Aury J.M."/>
            <person name="Ballario P."/>
            <person name="Bolchi A."/>
            <person name="Brenna A."/>
            <person name="Brun A."/>
            <person name="Buee M."/>
            <person name="Cantarel B."/>
            <person name="Chevalier G."/>
            <person name="Couloux A."/>
            <person name="Da Silva C."/>
            <person name="Denoeud F."/>
            <person name="Duplessis S."/>
            <person name="Ghignone S."/>
            <person name="Hilselberger B."/>
            <person name="Iotti M."/>
            <person name="Marcais B."/>
            <person name="Mello A."/>
            <person name="Miranda M."/>
            <person name="Pacioni G."/>
            <person name="Quesneville H."/>
            <person name="Riccioni C."/>
            <person name="Ruotolo R."/>
            <person name="Splivallo R."/>
            <person name="Stocchi V."/>
            <person name="Tisserant E."/>
            <person name="Viscomi A.R."/>
            <person name="Zambonelli A."/>
            <person name="Zampieri E."/>
            <person name="Henrissat B."/>
            <person name="Lebrun M.H."/>
            <person name="Paolocci F."/>
            <person name="Bonfante P."/>
            <person name="Ottonello S."/>
            <person name="Wincker P."/>
        </authorList>
    </citation>
    <scope>NUCLEOTIDE SEQUENCE [LARGE SCALE GENOMIC DNA]</scope>
    <source>
        <strain evidence="10 11">Mel28</strain>
    </source>
</reference>
<keyword evidence="3" id="KW-0808">Transferase</keyword>
<organism evidence="10 11">
    <name type="scientific">Tuber melanosporum (strain Mel28)</name>
    <name type="common">Perigord black truffle</name>
    <dbReference type="NCBI Taxonomy" id="656061"/>
    <lineage>
        <taxon>Eukaryota</taxon>
        <taxon>Fungi</taxon>
        <taxon>Dikarya</taxon>
        <taxon>Ascomycota</taxon>
        <taxon>Pezizomycotina</taxon>
        <taxon>Pezizomycetes</taxon>
        <taxon>Pezizales</taxon>
        <taxon>Tuberaceae</taxon>
        <taxon>Tuber</taxon>
    </lineage>
</organism>
<keyword evidence="5" id="KW-0443">Lipid metabolism</keyword>
<dbReference type="KEGG" id="tml:GSTUM_00009470001"/>
<dbReference type="Proteomes" id="UP000006911">
    <property type="component" value="Unassembled WGS sequence"/>
</dbReference>
<accession>D5GKC1</accession>
<keyword evidence="6" id="KW-0012">Acyltransferase</keyword>
<sequence length="825" mass="91783">MPKSLSESIASGSPQESGASSVKEPTAGQLSAGDVRPGATYAYQDQLQKLPIPDLEKTCRNYLEAVRPLQTYREHVETKAAVREFLKTDGPELQERLRKYASSKSSYIEQFWYDSYLNYDNPVVLNLNPFFLLEDDPTPARNNQVTRAASLVVSSLSFVRALRKEELPPDEFRGTPLCMYQYPRIFSTARIPTENGCVMQSDPDARHIVVMCHSQFYWFDVLDDNSDIIMAERDVAQNLQAIVDDAATTPIQEAAKSAVGVLSTENRRVWASLREVLTRDGMGSDNTECLRIVDTALFVLCLDSTSPKSGAELSMNMLCGTNVVEKGVQIGTCTNRWYDKLQIIVCKNGSAGINFEHTGVDGHTVLRMASDVYTDTILRFARTINGNAPSLWASTSPDPRKRDPASFGDVCTTPHRLEWTMVPELSLALRFAETRLADLIQQNEFEVLEFEHYGKNFITSMGFSPDAFVQMAFQAAYYGLYGRVESTYEPAMTKIYLHGRTEAIRTVSTESVNFVRKFCENAPAAEKIEALKKACQKHTTITKECAKGLGQDRHLYALFCVWQRGLDEEPQYTDGSLNGMSSDGYGSSPIEGSYEQSPPNRGHSRIFSDTSSISGSARDQGQKPPLNVPSIFSDPGWDKINNTILSTSNCGNPSLRLFGFGPTSGDGFGIGYIIKGDSISISVSSKHRQTKRFVDTLQSYLLEVRHMLRQTQRRAAASPTRIRARENEEPAVDTTRPPLMTTRMKSRSGRAVETTRQPVRARDGDESASTTSREESDGEGGMLGGYGYFDSGSVKHLLDNEVHRKPAEKTASRRVVGRKLRLGEY</sequence>
<dbReference type="InterPro" id="IPR023213">
    <property type="entry name" value="CAT-like_dom_sf"/>
</dbReference>
<keyword evidence="4" id="KW-0276">Fatty acid metabolism</keyword>